<name>A0AA52EBW5_9PROT</name>
<dbReference type="Gene3D" id="2.120.10.80">
    <property type="entry name" value="Kelch-type beta propeller"/>
    <property type="match status" value="2"/>
</dbReference>
<protein>
    <recommendedName>
        <fullName evidence="4">Galactose oxidase</fullName>
    </recommendedName>
</protein>
<dbReference type="RefSeq" id="WP_310797705.1">
    <property type="nucleotide sequence ID" value="NZ_CP123872.1"/>
</dbReference>
<evidence type="ECO:0000313" key="2">
    <source>
        <dbReference type="EMBL" id="WND01875.1"/>
    </source>
</evidence>
<dbReference type="Proteomes" id="UP001268683">
    <property type="component" value="Chromosome"/>
</dbReference>
<gene>
    <name evidence="2" type="ORF">QGN29_09960</name>
</gene>
<accession>A0AA52EBW5</accession>
<dbReference type="EMBL" id="CP123872">
    <property type="protein sequence ID" value="WND01875.1"/>
    <property type="molecule type" value="Genomic_DNA"/>
</dbReference>
<evidence type="ECO:0000256" key="1">
    <source>
        <dbReference type="SAM" id="SignalP"/>
    </source>
</evidence>
<proteinExistence type="predicted"/>
<reference evidence="2" key="1">
    <citation type="submission" date="2023-04" db="EMBL/GenBank/DDBJ databases">
        <title>Complete genome sequence of Temperatibacter marinus.</title>
        <authorList>
            <person name="Rong J.-C."/>
            <person name="Yi M.-L."/>
            <person name="Zhao Q."/>
        </authorList>
    </citation>
    <scope>NUCLEOTIDE SEQUENCE</scope>
    <source>
        <strain evidence="2">NBRC 110045</strain>
    </source>
</reference>
<evidence type="ECO:0008006" key="4">
    <source>
        <dbReference type="Google" id="ProtNLM"/>
    </source>
</evidence>
<keyword evidence="3" id="KW-1185">Reference proteome</keyword>
<feature type="signal peptide" evidence="1">
    <location>
        <begin position="1"/>
        <end position="19"/>
    </location>
</feature>
<dbReference type="PANTHER" id="PTHR45632">
    <property type="entry name" value="LD33804P"/>
    <property type="match status" value="1"/>
</dbReference>
<keyword evidence="1" id="KW-0732">Signal</keyword>
<dbReference type="SUPFAM" id="SSF117281">
    <property type="entry name" value="Kelch motif"/>
    <property type="match status" value="1"/>
</dbReference>
<dbReference type="InterPro" id="IPR015915">
    <property type="entry name" value="Kelch-typ_b-propeller"/>
</dbReference>
<evidence type="ECO:0000313" key="3">
    <source>
        <dbReference type="Proteomes" id="UP001268683"/>
    </source>
</evidence>
<sequence>MKFITAILVAICLSLGSFACDIVPLPEARSNHAVAWINPMNSTKADQTMILVAGGLKNGRTWQHVSKDVYLFKKGAKQWEEMPPLPIKEQGVLAATAVGIGAHFYIFGGYTVAEDGSEKSTSYGVKFDPAKKTYTRLPPMPTPVDDTVSFVYRERFIYLVSGWHDTGNVSLVQVYDTIEKIWRRATDYPGSPVFGHAGGIIGNQFIIADGVAVVGKTKEGRRKFDTVNEQWLGTIDPENPLNVTWKRLPQLPGKGNYRMAAAGISDASFMLFTGGSSNAYNYSGIGYNGEPSQPSPHTWGWDFKAGKWRVLKNWSKATMDHRGLVKINETWFTVGGMGRDQKLLKMSYPHQW</sequence>
<feature type="chain" id="PRO_5041360433" description="Galactose oxidase" evidence="1">
    <location>
        <begin position="20"/>
        <end position="352"/>
    </location>
</feature>
<dbReference type="KEGG" id="tmk:QGN29_09960"/>
<dbReference type="AlphaFoldDB" id="A0AA52EBW5"/>
<dbReference type="PROSITE" id="PS51257">
    <property type="entry name" value="PROKAR_LIPOPROTEIN"/>
    <property type="match status" value="1"/>
</dbReference>
<organism evidence="2 3">
    <name type="scientific">Temperatibacter marinus</name>
    <dbReference type="NCBI Taxonomy" id="1456591"/>
    <lineage>
        <taxon>Bacteria</taxon>
        <taxon>Pseudomonadati</taxon>
        <taxon>Pseudomonadota</taxon>
        <taxon>Alphaproteobacteria</taxon>
        <taxon>Kordiimonadales</taxon>
        <taxon>Temperatibacteraceae</taxon>
        <taxon>Temperatibacter</taxon>
    </lineage>
</organism>